<dbReference type="Proteomes" id="UP000634647">
    <property type="component" value="Unassembled WGS sequence"/>
</dbReference>
<protein>
    <submittedName>
        <fullName evidence="2">Uncharacterized protein</fullName>
    </submittedName>
</protein>
<accession>A0AAN4USL0</accession>
<gene>
    <name evidence="2" type="ORF">GCM10008024_21820</name>
</gene>
<evidence type="ECO:0000313" key="3">
    <source>
        <dbReference type="Proteomes" id="UP000634647"/>
    </source>
</evidence>
<comment type="caution">
    <text evidence="2">The sequence shown here is derived from an EMBL/GenBank/DDBJ whole genome shotgun (WGS) entry which is preliminary data.</text>
</comment>
<feature type="compositionally biased region" description="Basic residues" evidence="1">
    <location>
        <begin position="24"/>
        <end position="33"/>
    </location>
</feature>
<organism evidence="2 3">
    <name type="scientific">Allgaiera indica</name>
    <dbReference type="NCBI Taxonomy" id="765699"/>
    <lineage>
        <taxon>Bacteria</taxon>
        <taxon>Pseudomonadati</taxon>
        <taxon>Pseudomonadota</taxon>
        <taxon>Alphaproteobacteria</taxon>
        <taxon>Rhodobacterales</taxon>
        <taxon>Paracoccaceae</taxon>
        <taxon>Allgaiera</taxon>
    </lineage>
</organism>
<reference evidence="2" key="2">
    <citation type="submission" date="2023-06" db="EMBL/GenBank/DDBJ databases">
        <authorList>
            <person name="Sun Q."/>
            <person name="Zhou Y."/>
        </authorList>
    </citation>
    <scope>NUCLEOTIDE SEQUENCE</scope>
    <source>
        <strain evidence="2">CGMCC 1.10859</strain>
    </source>
</reference>
<reference evidence="2" key="1">
    <citation type="journal article" date="2014" name="Int. J. Syst. Evol. Microbiol.">
        <title>Complete genome sequence of Corynebacterium casei LMG S-19264T (=DSM 44701T), isolated from a smear-ripened cheese.</title>
        <authorList>
            <consortium name="US DOE Joint Genome Institute (JGI-PGF)"/>
            <person name="Walter F."/>
            <person name="Albersmeier A."/>
            <person name="Kalinowski J."/>
            <person name="Ruckert C."/>
        </authorList>
    </citation>
    <scope>NUCLEOTIDE SEQUENCE</scope>
    <source>
        <strain evidence="2">CGMCC 1.10859</strain>
    </source>
</reference>
<evidence type="ECO:0000313" key="2">
    <source>
        <dbReference type="EMBL" id="GHE02422.1"/>
    </source>
</evidence>
<feature type="region of interest" description="Disordered" evidence="1">
    <location>
        <begin position="1"/>
        <end position="37"/>
    </location>
</feature>
<name>A0AAN4USL0_9RHOB</name>
<feature type="compositionally biased region" description="Polar residues" evidence="1">
    <location>
        <begin position="1"/>
        <end position="23"/>
    </location>
</feature>
<sequence length="102" mass="10356">MPVTTISANPPAPASSTKLSSIHNPKRPRRRRVSSGVSAWLRPVSSAVARPVPAGQSPAVRSGAFPKVGPLSGAGSRGVSSKAALSVWIFAAGLSLSSREGN</sequence>
<dbReference type="AlphaFoldDB" id="A0AAN4USL0"/>
<proteinExistence type="predicted"/>
<dbReference type="EMBL" id="BNAB01000009">
    <property type="protein sequence ID" value="GHE02422.1"/>
    <property type="molecule type" value="Genomic_DNA"/>
</dbReference>
<evidence type="ECO:0000256" key="1">
    <source>
        <dbReference type="SAM" id="MobiDB-lite"/>
    </source>
</evidence>